<dbReference type="InterPro" id="IPR050902">
    <property type="entry name" value="ABC_Transporter_SBP"/>
</dbReference>
<dbReference type="PROSITE" id="PS50983">
    <property type="entry name" value="FE_B12_PBP"/>
    <property type="match status" value="1"/>
</dbReference>
<evidence type="ECO:0000313" key="3">
    <source>
        <dbReference type="Proteomes" id="UP000663722"/>
    </source>
</evidence>
<dbReference type="InterPro" id="IPR002491">
    <property type="entry name" value="ABC_transptr_periplasmic_BD"/>
</dbReference>
<accession>A0A975BI50</accession>
<evidence type="ECO:0000313" key="2">
    <source>
        <dbReference type="EMBL" id="QTA85891.1"/>
    </source>
</evidence>
<dbReference type="RefSeq" id="WP_207681766.1">
    <property type="nucleotide sequence ID" value="NZ_CP061800.1"/>
</dbReference>
<dbReference type="SUPFAM" id="SSF53807">
    <property type="entry name" value="Helical backbone' metal receptor"/>
    <property type="match status" value="1"/>
</dbReference>
<dbReference type="PANTHER" id="PTHR30535">
    <property type="entry name" value="VITAMIN B12-BINDING PROTEIN"/>
    <property type="match status" value="1"/>
</dbReference>
<dbReference type="InterPro" id="IPR002808">
    <property type="entry name" value="AdoCbi_amidolase"/>
</dbReference>
<dbReference type="PANTHER" id="PTHR30535:SF34">
    <property type="entry name" value="MOLYBDATE-BINDING PROTEIN MOLA"/>
    <property type="match status" value="1"/>
</dbReference>
<dbReference type="AlphaFoldDB" id="A0A975BI50"/>
<organism evidence="2 3">
    <name type="scientific">Desulfonema magnum</name>
    <dbReference type="NCBI Taxonomy" id="45655"/>
    <lineage>
        <taxon>Bacteria</taxon>
        <taxon>Pseudomonadati</taxon>
        <taxon>Thermodesulfobacteriota</taxon>
        <taxon>Desulfobacteria</taxon>
        <taxon>Desulfobacterales</taxon>
        <taxon>Desulfococcaceae</taxon>
        <taxon>Desulfonema</taxon>
    </lineage>
</organism>
<dbReference type="KEGG" id="dmm:dnm_019080"/>
<dbReference type="Pfam" id="PF01955">
    <property type="entry name" value="CbiZ"/>
    <property type="match status" value="1"/>
</dbReference>
<evidence type="ECO:0000259" key="1">
    <source>
        <dbReference type="PROSITE" id="PS50983"/>
    </source>
</evidence>
<dbReference type="EMBL" id="CP061800">
    <property type="protein sequence ID" value="QTA85891.1"/>
    <property type="molecule type" value="Genomic_DNA"/>
</dbReference>
<name>A0A975BI50_9BACT</name>
<feature type="domain" description="Fe/B12 periplasmic-binding" evidence="1">
    <location>
        <begin position="41"/>
        <end position="290"/>
    </location>
</feature>
<dbReference type="GO" id="GO:0071281">
    <property type="term" value="P:cellular response to iron ion"/>
    <property type="evidence" value="ECO:0007669"/>
    <property type="project" value="TreeGrafter"/>
</dbReference>
<dbReference type="Proteomes" id="UP000663722">
    <property type="component" value="Chromosome"/>
</dbReference>
<protein>
    <submittedName>
        <fullName evidence="2">ABC transporter, substrate-binding protein</fullName>
    </submittedName>
</protein>
<dbReference type="Gene3D" id="3.40.50.1980">
    <property type="entry name" value="Nitrogenase molybdenum iron protein domain"/>
    <property type="match status" value="2"/>
</dbReference>
<gene>
    <name evidence="2" type="ORF">dnm_019080</name>
</gene>
<reference evidence="2" key="1">
    <citation type="journal article" date="2021" name="Microb. Physiol.">
        <title>Proteogenomic Insights into the Physiology of Marine, Sulfate-Reducing, Filamentous Desulfonema limicola and Desulfonema magnum.</title>
        <authorList>
            <person name="Schnaars V."/>
            <person name="Wohlbrand L."/>
            <person name="Scheve S."/>
            <person name="Hinrichs C."/>
            <person name="Reinhardt R."/>
            <person name="Rabus R."/>
        </authorList>
    </citation>
    <scope>NUCLEOTIDE SEQUENCE</scope>
    <source>
        <strain evidence="2">4be13</strain>
    </source>
</reference>
<dbReference type="Pfam" id="PF01497">
    <property type="entry name" value="Peripla_BP_2"/>
    <property type="match status" value="1"/>
</dbReference>
<keyword evidence="3" id="KW-1185">Reference proteome</keyword>
<proteinExistence type="predicted"/>
<sequence>MKKIFVILIFTLWSTTAVFSYPITFKDTEGAPFRVEKRPERVVSLVPGITEIIFKIGAGDAVRAVTYHDTYPPEISKKKIVGGFFSPSLEKIEKIQPDIIFISDIHKKVKQNFKDKCQVITLRAKSVSDNYQNILLLGKIFERPEEAAQIVREIKTYLETIALKIKKIPESERKRVIRLMGRDQVMTPGDDSFQNEYIRLAGGIPPKLNKNGQIVTITKEEWINFNPQVIYGCGGDRETAKVFFSQPGWKDVDAVKNGKIFYFPCELTCRASTRAGYFVSCLASLIYEEEFENKENQVIEDHVAKSVPLRPNLDYIKNIQIVHNYLFDFIHKTLVIELNAPMSVVSTLEGYRQGIKFVGNSYSPPQVWGIYHKIGLEASRERLYNVLQKTEKNTSFLFTGADMDNLSVKKQNFKDMEVYALVTAGVKSNAVRMSKDTGNFYEPGTINMILLSNMKLTKRAMTRAIISATEAKTAALNDMDIRSTYTSLVNQATGTGTDNIIVVEGTGTPIENAGGHSKMGELIGKAVYEAVQEAVYKQNGLIKKRDIFKRLKDRKISLSGLITECKCDADKSEMAAALEAILLDQRYASFLEAAFAISDHYEQGLIEDLSFFKAWCDLVREEIAGPQPEKTQNPVSLESLPDVLKMAFDSILNGMYANPN</sequence>